<dbReference type="PROSITE" id="PS50928">
    <property type="entry name" value="ABC_TM1"/>
    <property type="match status" value="1"/>
</dbReference>
<dbReference type="InterPro" id="IPR000515">
    <property type="entry name" value="MetI-like"/>
</dbReference>
<proteinExistence type="inferred from homology"/>
<dbReference type="Proteomes" id="UP001220209">
    <property type="component" value="Chromosome 2"/>
</dbReference>
<dbReference type="PANTHER" id="PTHR30614:SF20">
    <property type="entry name" value="GLUTAMINE TRANSPORT SYSTEM PERMEASE PROTEIN GLNP"/>
    <property type="match status" value="1"/>
</dbReference>
<evidence type="ECO:0000256" key="1">
    <source>
        <dbReference type="ARBA" id="ARBA00003159"/>
    </source>
</evidence>
<dbReference type="InterPro" id="IPR043429">
    <property type="entry name" value="ArtM/GltK/GlnP/TcyL/YhdX-like"/>
</dbReference>
<comment type="similarity">
    <text evidence="3">Belongs to the binding-protein-dependent transport system permease family. HisMQ subfamily.</text>
</comment>
<evidence type="ECO:0000313" key="13">
    <source>
        <dbReference type="EMBL" id="MBO1832359.1"/>
    </source>
</evidence>
<dbReference type="GO" id="GO:0043190">
    <property type="term" value="C:ATP-binding cassette (ABC) transporter complex"/>
    <property type="evidence" value="ECO:0007669"/>
    <property type="project" value="InterPro"/>
</dbReference>
<dbReference type="RefSeq" id="WP_046196367.1">
    <property type="nucleotide sequence ID" value="NZ_AP018357.1"/>
</dbReference>
<dbReference type="InterPro" id="IPR035906">
    <property type="entry name" value="MetI-like_sf"/>
</dbReference>
<dbReference type="EMBL" id="JAENIB010000004">
    <property type="protein sequence ID" value="MBK1931066.1"/>
    <property type="molecule type" value="Genomic_DNA"/>
</dbReference>
<evidence type="ECO:0000256" key="2">
    <source>
        <dbReference type="ARBA" id="ARBA00004429"/>
    </source>
</evidence>
<evidence type="ECO:0000259" key="11">
    <source>
        <dbReference type="PROSITE" id="PS50928"/>
    </source>
</evidence>
<evidence type="ECO:0000256" key="3">
    <source>
        <dbReference type="ARBA" id="ARBA00010072"/>
    </source>
</evidence>
<feature type="transmembrane region" description="Helical" evidence="10">
    <location>
        <begin position="206"/>
        <end position="226"/>
    </location>
</feature>
<feature type="transmembrane region" description="Helical" evidence="10">
    <location>
        <begin position="332"/>
        <end position="349"/>
    </location>
</feature>
<feature type="transmembrane region" description="Helical" evidence="10">
    <location>
        <begin position="60"/>
        <end position="86"/>
    </location>
</feature>
<evidence type="ECO:0000313" key="15">
    <source>
        <dbReference type="Proteomes" id="UP000611459"/>
    </source>
</evidence>
<reference evidence="14 17" key="3">
    <citation type="submission" date="2021-12" db="EMBL/GenBank/DDBJ databases">
        <title>Genomic and phenotypic characterization of three Burkholderia contaminans isolates recovered from different sources.</title>
        <authorList>
            <person name="Lopez De Volder A."/>
            <person name="Fan Y."/>
            <person name="Nunvar J."/>
            <person name="Herrera T."/>
            <person name="Timp W."/>
            <person name="Degrossi J."/>
        </authorList>
    </citation>
    <scope>NUCLEOTIDE SEQUENCE [LARGE SCALE GENOMIC DNA]</scope>
    <source>
        <strain evidence="14 17">LMG 23361</strain>
    </source>
</reference>
<keyword evidence="16" id="KW-1185">Reference proteome</keyword>
<keyword evidence="9 10" id="KW-0472">Membrane</keyword>
<evidence type="ECO:0000313" key="17">
    <source>
        <dbReference type="Proteomes" id="UP001220209"/>
    </source>
</evidence>
<evidence type="ECO:0000256" key="8">
    <source>
        <dbReference type="ARBA" id="ARBA00022989"/>
    </source>
</evidence>
<evidence type="ECO:0000256" key="4">
    <source>
        <dbReference type="ARBA" id="ARBA00022448"/>
    </source>
</evidence>
<feature type="transmembrane region" description="Helical" evidence="10">
    <location>
        <begin position="24"/>
        <end position="48"/>
    </location>
</feature>
<evidence type="ECO:0000313" key="16">
    <source>
        <dbReference type="Proteomes" id="UP000664048"/>
    </source>
</evidence>
<dbReference type="GO" id="GO:0006865">
    <property type="term" value="P:amino acid transport"/>
    <property type="evidence" value="ECO:0007669"/>
    <property type="project" value="UniProtKB-KW"/>
</dbReference>
<keyword evidence="5" id="KW-1003">Cell membrane</keyword>
<keyword evidence="7" id="KW-0029">Amino-acid transport</keyword>
<dbReference type="CDD" id="cd06261">
    <property type="entry name" value="TM_PBP2"/>
    <property type="match status" value="1"/>
</dbReference>
<comment type="function">
    <text evidence="1">Part of the binding-protein-dependent transport system for glutamine; probably responsible for the translocation of the substrate across the membrane.</text>
</comment>
<dbReference type="NCBIfam" id="TIGR01726">
    <property type="entry name" value="HEQRo_perm_3TM"/>
    <property type="match status" value="1"/>
</dbReference>
<dbReference type="InterPro" id="IPR010065">
    <property type="entry name" value="AA_ABC_transptr_permease_3TM"/>
</dbReference>
<gene>
    <name evidence="13" type="ORF">J4M89_23535</name>
    <name evidence="12" type="ORF">JIN94_14360</name>
    <name evidence="14" type="ORF">LXE91_24875</name>
</gene>
<feature type="transmembrane region" description="Helical" evidence="10">
    <location>
        <begin position="113"/>
        <end position="135"/>
    </location>
</feature>
<keyword evidence="6 10" id="KW-0812">Transmembrane</keyword>
<protein>
    <submittedName>
        <fullName evidence="12">Amino acid ABC transporter permease</fullName>
    </submittedName>
</protein>
<evidence type="ECO:0000256" key="5">
    <source>
        <dbReference type="ARBA" id="ARBA00022475"/>
    </source>
</evidence>
<dbReference type="SUPFAM" id="SSF161098">
    <property type="entry name" value="MetI-like"/>
    <property type="match status" value="1"/>
</dbReference>
<dbReference type="GO" id="GO:0022857">
    <property type="term" value="F:transmembrane transporter activity"/>
    <property type="evidence" value="ECO:0007669"/>
    <property type="project" value="InterPro"/>
</dbReference>
<dbReference type="EMBL" id="JAGEMX010000007">
    <property type="protein sequence ID" value="MBO1832359.1"/>
    <property type="molecule type" value="Genomic_DNA"/>
</dbReference>
<evidence type="ECO:0000313" key="12">
    <source>
        <dbReference type="EMBL" id="MBK1931066.1"/>
    </source>
</evidence>
<accession>A0A1E3FI19</accession>
<dbReference type="Proteomes" id="UP000664048">
    <property type="component" value="Unassembled WGS sequence"/>
</dbReference>
<dbReference type="AlphaFoldDB" id="A0A1E3FI19"/>
<evidence type="ECO:0000256" key="9">
    <source>
        <dbReference type="ARBA" id="ARBA00023136"/>
    </source>
</evidence>
<evidence type="ECO:0000256" key="7">
    <source>
        <dbReference type="ARBA" id="ARBA00022970"/>
    </source>
</evidence>
<feature type="transmembrane region" description="Helical" evidence="10">
    <location>
        <begin position="165"/>
        <end position="185"/>
    </location>
</feature>
<evidence type="ECO:0000256" key="6">
    <source>
        <dbReference type="ARBA" id="ARBA00022692"/>
    </source>
</evidence>
<dbReference type="PANTHER" id="PTHR30614">
    <property type="entry name" value="MEMBRANE COMPONENT OF AMINO ACID ABC TRANSPORTER"/>
    <property type="match status" value="1"/>
</dbReference>
<dbReference type="EMBL" id="CP090641">
    <property type="protein sequence ID" value="WFN21893.1"/>
    <property type="molecule type" value="Genomic_DNA"/>
</dbReference>
<reference evidence="12" key="1">
    <citation type="submission" date="2021-01" db="EMBL/GenBank/DDBJ databases">
        <title>Outbreak of Burkholderia contaminns endophthalmitis traced to a clinical ventilation system.</title>
        <authorList>
            <person name="Lipuma J."/>
            <person name="Spilker T."/>
            <person name="Kratholm J."/>
        </authorList>
    </citation>
    <scope>NUCLEOTIDE SEQUENCE</scope>
    <source>
        <strain evidence="12">HI4954</strain>
    </source>
</reference>
<comment type="subcellular location">
    <subcellularLocation>
        <location evidence="2">Cell inner membrane</location>
        <topology evidence="2">Multi-pass membrane protein</topology>
    </subcellularLocation>
    <subcellularLocation>
        <location evidence="10">Cell membrane</location>
        <topology evidence="10">Multi-pass membrane protein</topology>
    </subcellularLocation>
</comment>
<sequence>MNIVSETSNAFVGRDTLSPAPKSLPLSIAAIAASLALLLLIATIGGALTVTSAHKGAGNVIGLAISSVGVVAAAVSLWYSVAALRLSLKAQREARRNDILAARASADGAKQDALISFGLNLTYLIVLMFGLFMTINDGSIQKTFLRIDVIKECFLDVLRAFGVNIWMALVSQALVLVLGLVLAVMRMIPGRAGAPVRALAIAYIDIMRAVPAIIVLYLVGFGLPLAKIPLLSDLSPEWYAIFALTMTFSAYAAETYRAGIESIHPSQWSSTRSLGFSYGQTLRYVILPQAVRRVIPPLLGGFIALQKDTSLVNIIGTVDAFNQAKFYASSNFNLSSVTVVAALFVMVTIPQTRFVDWMLARSSTRRQKGK</sequence>
<evidence type="ECO:0000256" key="10">
    <source>
        <dbReference type="RuleBase" id="RU363032"/>
    </source>
</evidence>
<dbReference type="Proteomes" id="UP000611459">
    <property type="component" value="Unassembled WGS sequence"/>
</dbReference>
<dbReference type="Pfam" id="PF00528">
    <property type="entry name" value="BPD_transp_1"/>
    <property type="match status" value="1"/>
</dbReference>
<keyword evidence="4 10" id="KW-0813">Transport</keyword>
<dbReference type="OrthoDB" id="9814902at2"/>
<feature type="domain" description="ABC transmembrane type-1" evidence="11">
    <location>
        <begin position="161"/>
        <end position="355"/>
    </location>
</feature>
<dbReference type="Gene3D" id="1.10.3720.10">
    <property type="entry name" value="MetI-like"/>
    <property type="match status" value="1"/>
</dbReference>
<evidence type="ECO:0000313" key="14">
    <source>
        <dbReference type="EMBL" id="WFN21893.1"/>
    </source>
</evidence>
<name>A0A1E3FI19_9BURK</name>
<reference evidence="13 16" key="2">
    <citation type="submission" date="2021-03" db="EMBL/GenBank/DDBJ databases">
        <title>Clinical course, treatment and visual outcome of an outbreak of Burkholderia contaminans endophthalmitis following cataract surgery.</title>
        <authorList>
            <person name="Lind C."/>
            <person name="Olsen K."/>
            <person name="Angelsen N.K."/>
            <person name="Krefting E.A."/>
            <person name="Fossen K."/>
            <person name="Gravningen K."/>
            <person name="Depoorter E."/>
            <person name="Vandamme P."/>
            <person name="Bertelsen G."/>
        </authorList>
    </citation>
    <scope>NUCLEOTIDE SEQUENCE [LARGE SCALE GENOMIC DNA]</scope>
    <source>
        <strain evidence="13 16">51242556</strain>
    </source>
</reference>
<feature type="transmembrane region" description="Helical" evidence="10">
    <location>
        <begin position="238"/>
        <end position="256"/>
    </location>
</feature>
<organism evidence="12 15">
    <name type="scientific">Burkholderia contaminans</name>
    <dbReference type="NCBI Taxonomy" id="488447"/>
    <lineage>
        <taxon>Bacteria</taxon>
        <taxon>Pseudomonadati</taxon>
        <taxon>Pseudomonadota</taxon>
        <taxon>Betaproteobacteria</taxon>
        <taxon>Burkholderiales</taxon>
        <taxon>Burkholderiaceae</taxon>
        <taxon>Burkholderia</taxon>
        <taxon>Burkholderia cepacia complex</taxon>
    </lineage>
</organism>
<keyword evidence="8 10" id="KW-1133">Transmembrane helix</keyword>